<accession>A0ABM1GL58</accession>
<dbReference type="Proteomes" id="UP000694930">
    <property type="component" value="Chromosome 4"/>
</dbReference>
<dbReference type="GeneID" id="107016888"/>
<feature type="domain" description="Reverse transcriptase Ty1/copia-type" evidence="1">
    <location>
        <begin position="1"/>
        <end position="72"/>
    </location>
</feature>
<keyword evidence="2" id="KW-1185">Reference proteome</keyword>
<dbReference type="Pfam" id="PF07727">
    <property type="entry name" value="RVT_2"/>
    <property type="match status" value="1"/>
</dbReference>
<evidence type="ECO:0000259" key="1">
    <source>
        <dbReference type="Pfam" id="PF07727"/>
    </source>
</evidence>
<sequence length="229" mass="25522">MLITGSSLKLIQDTKEALQQAFKMKDLGELKYFLRMEFTRSNVGILMHQRKYALELIFEVGMTAAKPVGTPIDINVKLTSKVYDEHVKKEQVGEDDPLVDQTMCQRLIGKLLYIKRQSGQGLLLSSSSDGLVTTFCDADWASCVLTRKSVTGYMVKVGQSLVSWKTKKQTIVSKSSAEAEYRSLASTVLELVWLLGLLKEVGAEVQLPVHVYSDSKSTIQIAANPVYHE</sequence>
<protein>
    <submittedName>
        <fullName evidence="3">Uncharacterized protein LOC107016888</fullName>
    </submittedName>
</protein>
<proteinExistence type="predicted"/>
<name>A0ABM1GL58_SOLPN</name>
<organism evidence="2 3">
    <name type="scientific">Solanum pennellii</name>
    <name type="common">Tomato</name>
    <name type="synonym">Lycopersicon pennellii</name>
    <dbReference type="NCBI Taxonomy" id="28526"/>
    <lineage>
        <taxon>Eukaryota</taxon>
        <taxon>Viridiplantae</taxon>
        <taxon>Streptophyta</taxon>
        <taxon>Embryophyta</taxon>
        <taxon>Tracheophyta</taxon>
        <taxon>Spermatophyta</taxon>
        <taxon>Magnoliopsida</taxon>
        <taxon>eudicotyledons</taxon>
        <taxon>Gunneridae</taxon>
        <taxon>Pentapetalae</taxon>
        <taxon>asterids</taxon>
        <taxon>lamiids</taxon>
        <taxon>Solanales</taxon>
        <taxon>Solanaceae</taxon>
        <taxon>Solanoideae</taxon>
        <taxon>Solaneae</taxon>
        <taxon>Solanum</taxon>
        <taxon>Solanum subgen. Lycopersicon</taxon>
    </lineage>
</organism>
<reference evidence="2" key="1">
    <citation type="journal article" date="2014" name="Nat. Genet.">
        <title>The genome of the stress-tolerant wild tomato species Solanum pennellii.</title>
        <authorList>
            <person name="Bolger A."/>
            <person name="Scossa F."/>
            <person name="Bolger M.E."/>
            <person name="Lanz C."/>
            <person name="Maumus F."/>
            <person name="Tohge T."/>
            <person name="Quesneville H."/>
            <person name="Alseekh S."/>
            <person name="Sorensen I."/>
            <person name="Lichtenstein G."/>
            <person name="Fich E.A."/>
            <person name="Conte M."/>
            <person name="Keller H."/>
            <person name="Schneeberger K."/>
            <person name="Schwacke R."/>
            <person name="Ofner I."/>
            <person name="Vrebalov J."/>
            <person name="Xu Y."/>
            <person name="Osorio S."/>
            <person name="Aflitos S.A."/>
            <person name="Schijlen E."/>
            <person name="Jimenez-Gomez J.M."/>
            <person name="Ryngajllo M."/>
            <person name="Kimura S."/>
            <person name="Kumar R."/>
            <person name="Koenig D."/>
            <person name="Headland L.R."/>
            <person name="Maloof J.N."/>
            <person name="Sinha N."/>
            <person name="van Ham R.C."/>
            <person name="Lankhorst R.K."/>
            <person name="Mao L."/>
            <person name="Vogel A."/>
            <person name="Arsova B."/>
            <person name="Panstruga R."/>
            <person name="Fei Z."/>
            <person name="Rose J.K."/>
            <person name="Zamir D."/>
            <person name="Carrari F."/>
            <person name="Giovannoni J.J."/>
            <person name="Weigel D."/>
            <person name="Usadel B."/>
            <person name="Fernie A.R."/>
        </authorList>
    </citation>
    <scope>NUCLEOTIDE SEQUENCE [LARGE SCALE GENOMIC DNA]</scope>
    <source>
        <strain evidence="2">cv. LA0716</strain>
    </source>
</reference>
<reference evidence="3" key="2">
    <citation type="submission" date="2025-08" db="UniProtKB">
        <authorList>
            <consortium name="RefSeq"/>
        </authorList>
    </citation>
    <scope>IDENTIFICATION</scope>
</reference>
<dbReference type="InterPro" id="IPR043502">
    <property type="entry name" value="DNA/RNA_pol_sf"/>
</dbReference>
<dbReference type="RefSeq" id="XP_015072697.1">
    <property type="nucleotide sequence ID" value="XM_015217211.1"/>
</dbReference>
<dbReference type="PANTHER" id="PTHR11439">
    <property type="entry name" value="GAG-POL-RELATED RETROTRANSPOSON"/>
    <property type="match status" value="1"/>
</dbReference>
<dbReference type="PANTHER" id="PTHR11439:SF466">
    <property type="entry name" value="CCHC-TYPE DOMAIN-CONTAINING PROTEIN"/>
    <property type="match status" value="1"/>
</dbReference>
<dbReference type="SUPFAM" id="SSF56672">
    <property type="entry name" value="DNA/RNA polymerases"/>
    <property type="match status" value="1"/>
</dbReference>
<evidence type="ECO:0000313" key="2">
    <source>
        <dbReference type="Proteomes" id="UP000694930"/>
    </source>
</evidence>
<dbReference type="InterPro" id="IPR013103">
    <property type="entry name" value="RVT_2"/>
</dbReference>
<gene>
    <name evidence="3" type="primary">LOC107016888</name>
</gene>
<dbReference type="CDD" id="cd09272">
    <property type="entry name" value="RNase_HI_RT_Ty1"/>
    <property type="match status" value="1"/>
</dbReference>
<evidence type="ECO:0000313" key="3">
    <source>
        <dbReference type="RefSeq" id="XP_015072697.1"/>
    </source>
</evidence>